<organism evidence="2">
    <name type="scientific">Gaeumannomyces tritici (strain R3-111a-1)</name>
    <name type="common">Wheat and barley take-all root rot fungus</name>
    <name type="synonym">Gaeumannomyces graminis var. tritici</name>
    <dbReference type="NCBI Taxonomy" id="644352"/>
    <lineage>
        <taxon>Eukaryota</taxon>
        <taxon>Fungi</taxon>
        <taxon>Dikarya</taxon>
        <taxon>Ascomycota</taxon>
        <taxon>Pezizomycotina</taxon>
        <taxon>Sordariomycetes</taxon>
        <taxon>Sordariomycetidae</taxon>
        <taxon>Magnaporthales</taxon>
        <taxon>Magnaporthaceae</taxon>
        <taxon>Gaeumannomyces</taxon>
    </lineage>
</organism>
<reference evidence="2" key="2">
    <citation type="submission" date="2010-07" db="EMBL/GenBank/DDBJ databases">
        <authorList>
            <consortium name="The Broad Institute Genome Sequencing Platform"/>
            <consortium name="Broad Institute Genome Sequencing Center for Infectious Disease"/>
            <person name="Ma L.-J."/>
            <person name="Dead R."/>
            <person name="Young S."/>
            <person name="Zeng Q."/>
            <person name="Koehrsen M."/>
            <person name="Alvarado L."/>
            <person name="Berlin A."/>
            <person name="Chapman S.B."/>
            <person name="Chen Z."/>
            <person name="Freedman E."/>
            <person name="Gellesch M."/>
            <person name="Goldberg J."/>
            <person name="Griggs A."/>
            <person name="Gujja S."/>
            <person name="Heilman E.R."/>
            <person name="Heiman D."/>
            <person name="Hepburn T."/>
            <person name="Howarth C."/>
            <person name="Jen D."/>
            <person name="Larson L."/>
            <person name="Mehta T."/>
            <person name="Neiman D."/>
            <person name="Pearson M."/>
            <person name="Roberts A."/>
            <person name="Saif S."/>
            <person name="Shea T."/>
            <person name="Shenoy N."/>
            <person name="Sisk P."/>
            <person name="Stolte C."/>
            <person name="Sykes S."/>
            <person name="Walk T."/>
            <person name="White J."/>
            <person name="Yandava C."/>
            <person name="Haas B."/>
            <person name="Nusbaum C."/>
            <person name="Birren B."/>
        </authorList>
    </citation>
    <scope>NUCLEOTIDE SEQUENCE</scope>
    <source>
        <strain evidence="2">R3-111a-1</strain>
    </source>
</reference>
<evidence type="ECO:0000313" key="3">
    <source>
        <dbReference type="EnsemblFungi" id="EJT79559"/>
    </source>
</evidence>
<dbReference type="EMBL" id="GL385396">
    <property type="protein sequence ID" value="EJT79559.1"/>
    <property type="molecule type" value="Genomic_DNA"/>
</dbReference>
<dbReference type="VEuPathDB" id="FungiDB:GGTG_04644"/>
<dbReference type="Proteomes" id="UP000006039">
    <property type="component" value="Unassembled WGS sequence"/>
</dbReference>
<dbReference type="HOGENOM" id="CLU_2109196_0_0_1"/>
<name>J3NTP4_GAET3</name>
<dbReference type="GeneID" id="20345102"/>
<dbReference type="RefSeq" id="XP_009220704.1">
    <property type="nucleotide sequence ID" value="XM_009222440.1"/>
</dbReference>
<reference evidence="2" key="3">
    <citation type="submission" date="2010-09" db="EMBL/GenBank/DDBJ databases">
        <title>Annotation of Gaeumannomyces graminis var. tritici R3-111a-1.</title>
        <authorList>
            <consortium name="The Broad Institute Genome Sequencing Platform"/>
            <person name="Ma L.-J."/>
            <person name="Dead R."/>
            <person name="Young S.K."/>
            <person name="Zeng Q."/>
            <person name="Gargeya S."/>
            <person name="Fitzgerald M."/>
            <person name="Haas B."/>
            <person name="Abouelleil A."/>
            <person name="Alvarado L."/>
            <person name="Arachchi H.M."/>
            <person name="Berlin A."/>
            <person name="Brown A."/>
            <person name="Chapman S.B."/>
            <person name="Chen Z."/>
            <person name="Dunbar C."/>
            <person name="Freedman E."/>
            <person name="Gearin G."/>
            <person name="Gellesch M."/>
            <person name="Goldberg J."/>
            <person name="Griggs A."/>
            <person name="Gujja S."/>
            <person name="Heiman D."/>
            <person name="Howarth C."/>
            <person name="Larson L."/>
            <person name="Lui A."/>
            <person name="MacDonald P.J.P."/>
            <person name="Mehta T."/>
            <person name="Montmayeur A."/>
            <person name="Murphy C."/>
            <person name="Neiman D."/>
            <person name="Pearson M."/>
            <person name="Priest M."/>
            <person name="Roberts A."/>
            <person name="Saif S."/>
            <person name="Shea T."/>
            <person name="Shenoy N."/>
            <person name="Sisk P."/>
            <person name="Stolte C."/>
            <person name="Sykes S."/>
            <person name="Yandava C."/>
            <person name="Wortman J."/>
            <person name="Nusbaum C."/>
            <person name="Birren B."/>
        </authorList>
    </citation>
    <scope>NUCLEOTIDE SEQUENCE</scope>
    <source>
        <strain evidence="2">R3-111a-1</strain>
    </source>
</reference>
<dbReference type="AlphaFoldDB" id="J3NTP4"/>
<sequence>MSWPRPDRELGRRGGSARPWASVKVRRRRKWITRRGSTAAGGLLMAVPRPAQTYFSLSLFRGFLSKPTTSCSQPETPTPTWQPRTYLLANIPYSSTTTNTARHQTSHPTAQETLK</sequence>
<gene>
    <name evidence="3" type="primary">20345102</name>
    <name evidence="2" type="ORF">GGTG_04644</name>
</gene>
<reference evidence="3" key="4">
    <citation type="journal article" date="2015" name="G3 (Bethesda)">
        <title>Genome sequences of three phytopathogenic species of the Magnaporthaceae family of fungi.</title>
        <authorList>
            <person name="Okagaki L.H."/>
            <person name="Nunes C.C."/>
            <person name="Sailsbery J."/>
            <person name="Clay B."/>
            <person name="Brown D."/>
            <person name="John T."/>
            <person name="Oh Y."/>
            <person name="Young N."/>
            <person name="Fitzgerald M."/>
            <person name="Haas B.J."/>
            <person name="Zeng Q."/>
            <person name="Young S."/>
            <person name="Adiconis X."/>
            <person name="Fan L."/>
            <person name="Levin J.Z."/>
            <person name="Mitchell T.K."/>
            <person name="Okubara P.A."/>
            <person name="Farman M.L."/>
            <person name="Kohn L.M."/>
            <person name="Birren B."/>
            <person name="Ma L.-J."/>
            <person name="Dean R.A."/>
        </authorList>
    </citation>
    <scope>NUCLEOTIDE SEQUENCE</scope>
    <source>
        <strain evidence="3">R3-111a-1</strain>
    </source>
</reference>
<evidence type="ECO:0000313" key="4">
    <source>
        <dbReference type="Proteomes" id="UP000006039"/>
    </source>
</evidence>
<feature type="region of interest" description="Disordered" evidence="1">
    <location>
        <begin position="95"/>
        <end position="115"/>
    </location>
</feature>
<reference evidence="4" key="1">
    <citation type="submission" date="2010-07" db="EMBL/GenBank/DDBJ databases">
        <title>The genome sequence of Gaeumannomyces graminis var. tritici strain R3-111a-1.</title>
        <authorList>
            <consortium name="The Broad Institute Genome Sequencing Platform"/>
            <person name="Ma L.-J."/>
            <person name="Dead R."/>
            <person name="Young S."/>
            <person name="Zeng Q."/>
            <person name="Koehrsen M."/>
            <person name="Alvarado L."/>
            <person name="Berlin A."/>
            <person name="Chapman S.B."/>
            <person name="Chen Z."/>
            <person name="Freedman E."/>
            <person name="Gellesch M."/>
            <person name="Goldberg J."/>
            <person name="Griggs A."/>
            <person name="Gujja S."/>
            <person name="Heilman E.R."/>
            <person name="Heiman D."/>
            <person name="Hepburn T."/>
            <person name="Howarth C."/>
            <person name="Jen D."/>
            <person name="Larson L."/>
            <person name="Mehta T."/>
            <person name="Neiman D."/>
            <person name="Pearson M."/>
            <person name="Roberts A."/>
            <person name="Saif S."/>
            <person name="Shea T."/>
            <person name="Shenoy N."/>
            <person name="Sisk P."/>
            <person name="Stolte C."/>
            <person name="Sykes S."/>
            <person name="Walk T."/>
            <person name="White J."/>
            <person name="Yandava C."/>
            <person name="Haas B."/>
            <person name="Nusbaum C."/>
            <person name="Birren B."/>
        </authorList>
    </citation>
    <scope>NUCLEOTIDE SEQUENCE [LARGE SCALE GENOMIC DNA]</scope>
    <source>
        <strain evidence="4">R3-111a-1</strain>
    </source>
</reference>
<accession>J3NTP4</accession>
<feature type="compositionally biased region" description="Basic and acidic residues" evidence="1">
    <location>
        <begin position="1"/>
        <end position="12"/>
    </location>
</feature>
<dbReference type="EnsemblFungi" id="EJT79559">
    <property type="protein sequence ID" value="EJT79559"/>
    <property type="gene ID" value="GGTG_04644"/>
</dbReference>
<evidence type="ECO:0000313" key="2">
    <source>
        <dbReference type="EMBL" id="EJT79559.1"/>
    </source>
</evidence>
<keyword evidence="4" id="KW-1185">Reference proteome</keyword>
<feature type="region of interest" description="Disordered" evidence="1">
    <location>
        <begin position="1"/>
        <end position="21"/>
    </location>
</feature>
<protein>
    <submittedName>
        <fullName evidence="2 3">Uncharacterized protein</fullName>
    </submittedName>
</protein>
<reference evidence="3" key="5">
    <citation type="submission" date="2018-04" db="UniProtKB">
        <authorList>
            <consortium name="EnsemblFungi"/>
        </authorList>
    </citation>
    <scope>IDENTIFICATION</scope>
    <source>
        <strain evidence="3">R3-111a-1</strain>
    </source>
</reference>
<evidence type="ECO:0000256" key="1">
    <source>
        <dbReference type="SAM" id="MobiDB-lite"/>
    </source>
</evidence>
<proteinExistence type="predicted"/>